<dbReference type="Proteomes" id="UP001150924">
    <property type="component" value="Unassembled WGS sequence"/>
</dbReference>
<dbReference type="RefSeq" id="WP_267766881.1">
    <property type="nucleotide sequence ID" value="NZ_JAPNKE010000002.1"/>
</dbReference>
<dbReference type="InterPro" id="IPR036056">
    <property type="entry name" value="Fibrinogen-like_C"/>
</dbReference>
<dbReference type="AlphaFoldDB" id="A0A9X3ETK9"/>
<keyword evidence="3" id="KW-1185">Reference proteome</keyword>
<comment type="caution">
    <text evidence="2">The sequence shown here is derived from an EMBL/GenBank/DDBJ whole genome shotgun (WGS) entry which is preliminary data.</text>
</comment>
<sequence>MLAGCLDRNGGQIDPTAAEASAGGSSSSGTTFPGIMTTTVDPGGSDGDSGSTGDPTPAPCGNGKIDVPEQCDEGDANGDDRTCTASCRWNICGDGLIETGDEVCDDGKGKNGTYGHCGKYCKDFSPHCGDGTLQAADGEVCDDPELMYGCLPDCTQATSCLDIRTGWGDAAETGLYSIRRLDRQLTVWCDMQADGGGYTF</sequence>
<evidence type="ECO:0008006" key="4">
    <source>
        <dbReference type="Google" id="ProtNLM"/>
    </source>
</evidence>
<evidence type="ECO:0000256" key="1">
    <source>
        <dbReference type="SAM" id="MobiDB-lite"/>
    </source>
</evidence>
<reference evidence="2" key="1">
    <citation type="submission" date="2022-11" db="EMBL/GenBank/DDBJ databases">
        <title>Minimal conservation of predation-associated metabolite biosynthetic gene clusters underscores biosynthetic potential of Myxococcota including descriptions for ten novel species: Archangium lansinium sp. nov., Myxococcus landrumus sp. nov., Nannocystis bai.</title>
        <authorList>
            <person name="Ahearne A."/>
            <person name="Stevens C."/>
            <person name="Phillips K."/>
        </authorList>
    </citation>
    <scope>NUCLEOTIDE SEQUENCE</scope>
    <source>
        <strain evidence="2">Na p29</strain>
    </source>
</reference>
<evidence type="ECO:0000313" key="3">
    <source>
        <dbReference type="Proteomes" id="UP001150924"/>
    </source>
</evidence>
<evidence type="ECO:0000313" key="2">
    <source>
        <dbReference type="EMBL" id="MCY1005238.1"/>
    </source>
</evidence>
<accession>A0A9X3ETK9</accession>
<proteinExistence type="predicted"/>
<feature type="compositionally biased region" description="Low complexity" evidence="1">
    <location>
        <begin position="16"/>
        <end position="55"/>
    </location>
</feature>
<gene>
    <name evidence="2" type="ORF">OV079_06555</name>
</gene>
<feature type="region of interest" description="Disordered" evidence="1">
    <location>
        <begin position="1"/>
        <end position="67"/>
    </location>
</feature>
<dbReference type="EMBL" id="JAPNKE010000002">
    <property type="protein sequence ID" value="MCY1005238.1"/>
    <property type="molecule type" value="Genomic_DNA"/>
</dbReference>
<organism evidence="2 3">
    <name type="scientific">Nannocystis pusilla</name>
    <dbReference type="NCBI Taxonomy" id="889268"/>
    <lineage>
        <taxon>Bacteria</taxon>
        <taxon>Pseudomonadati</taxon>
        <taxon>Myxococcota</taxon>
        <taxon>Polyangia</taxon>
        <taxon>Nannocystales</taxon>
        <taxon>Nannocystaceae</taxon>
        <taxon>Nannocystis</taxon>
    </lineage>
</organism>
<dbReference type="SUPFAM" id="SSF56496">
    <property type="entry name" value="Fibrinogen C-terminal domain-like"/>
    <property type="match status" value="1"/>
</dbReference>
<name>A0A9X3ETK9_9BACT</name>
<protein>
    <recommendedName>
        <fullName evidence="4">Myxococcus cysteine-rich repeat-containing protein</fullName>
    </recommendedName>
</protein>